<feature type="non-terminal residue" evidence="1">
    <location>
        <position position="1"/>
    </location>
</feature>
<organism evidence="1 2">
    <name type="scientific">Caligus rogercresseyi</name>
    <name type="common">Sea louse</name>
    <dbReference type="NCBI Taxonomy" id="217165"/>
    <lineage>
        <taxon>Eukaryota</taxon>
        <taxon>Metazoa</taxon>
        <taxon>Ecdysozoa</taxon>
        <taxon>Arthropoda</taxon>
        <taxon>Crustacea</taxon>
        <taxon>Multicrustacea</taxon>
        <taxon>Hexanauplia</taxon>
        <taxon>Copepoda</taxon>
        <taxon>Siphonostomatoida</taxon>
        <taxon>Caligidae</taxon>
        <taxon>Caligus</taxon>
    </lineage>
</organism>
<keyword evidence="2" id="KW-1185">Reference proteome</keyword>
<evidence type="ECO:0000313" key="2">
    <source>
        <dbReference type="Proteomes" id="UP000595437"/>
    </source>
</evidence>
<dbReference type="EMBL" id="CP045895">
    <property type="protein sequence ID" value="QQP48539.1"/>
    <property type="molecule type" value="Genomic_DNA"/>
</dbReference>
<evidence type="ECO:0000313" key="1">
    <source>
        <dbReference type="EMBL" id="QQP48539.1"/>
    </source>
</evidence>
<reference evidence="2" key="1">
    <citation type="submission" date="2021-01" db="EMBL/GenBank/DDBJ databases">
        <title>Caligus Genome Assembly.</title>
        <authorList>
            <person name="Gallardo-Escarate C."/>
        </authorList>
    </citation>
    <scope>NUCLEOTIDE SEQUENCE [LARGE SCALE GENOMIC DNA]</scope>
</reference>
<dbReference type="AlphaFoldDB" id="A0A7T8HEK4"/>
<feature type="non-terminal residue" evidence="1">
    <location>
        <position position="53"/>
    </location>
</feature>
<name>A0A7T8HEK4_CALRO</name>
<accession>A0A7T8HEK4</accession>
<sequence length="53" mass="6426">KWFRGVQPILDRNSKAEIPNHPYDQLRRRQTKRILRIKVKTPEKNRYGPISNI</sequence>
<dbReference type="Proteomes" id="UP000595437">
    <property type="component" value="Chromosome 6"/>
</dbReference>
<gene>
    <name evidence="1" type="ORF">FKW44_008896</name>
</gene>
<proteinExistence type="predicted"/>
<protein>
    <submittedName>
        <fullName evidence="1">Uncharacterized protein</fullName>
    </submittedName>
</protein>